<dbReference type="AlphaFoldDB" id="A0AA38U5C0"/>
<evidence type="ECO:0000313" key="2">
    <source>
        <dbReference type="Proteomes" id="UP001163846"/>
    </source>
</evidence>
<dbReference type="Proteomes" id="UP001163846">
    <property type="component" value="Unassembled WGS sequence"/>
</dbReference>
<gene>
    <name evidence="1" type="ORF">F5878DRAFT_547832</name>
</gene>
<reference evidence="1" key="1">
    <citation type="submission" date="2022-08" db="EMBL/GenBank/DDBJ databases">
        <authorList>
            <consortium name="DOE Joint Genome Institute"/>
            <person name="Min B."/>
            <person name="Riley R."/>
            <person name="Sierra-Patev S."/>
            <person name="Naranjo-Ortiz M."/>
            <person name="Looney B."/>
            <person name="Konkel Z."/>
            <person name="Slot J.C."/>
            <person name="Sakamoto Y."/>
            <person name="Steenwyk J.L."/>
            <person name="Rokas A."/>
            <person name="Carro J."/>
            <person name="Camarero S."/>
            <person name="Ferreira P."/>
            <person name="Molpeceres G."/>
            <person name="Ruiz-Duenas F.J."/>
            <person name="Serrano A."/>
            <person name="Henrissat B."/>
            <person name="Drula E."/>
            <person name="Hughes K.W."/>
            <person name="Mata J.L."/>
            <person name="Ishikawa N.K."/>
            <person name="Vargas-Isla R."/>
            <person name="Ushijima S."/>
            <person name="Smith C.A."/>
            <person name="Ahrendt S."/>
            <person name="Andreopoulos W."/>
            <person name="He G."/>
            <person name="Labutti K."/>
            <person name="Lipzen A."/>
            <person name="Ng V."/>
            <person name="Sandor L."/>
            <person name="Barry K."/>
            <person name="Martinez A.T."/>
            <person name="Xiao Y."/>
            <person name="Gibbons J.G."/>
            <person name="Terashima K."/>
            <person name="Hibbett D.S."/>
            <person name="Grigoriev I.V."/>
        </authorList>
    </citation>
    <scope>NUCLEOTIDE SEQUENCE</scope>
    <source>
        <strain evidence="1">TFB9207</strain>
    </source>
</reference>
<comment type="caution">
    <text evidence="1">The sequence shown here is derived from an EMBL/GenBank/DDBJ whole genome shotgun (WGS) entry which is preliminary data.</text>
</comment>
<feature type="non-terminal residue" evidence="1">
    <location>
        <position position="1"/>
    </location>
</feature>
<keyword evidence="2" id="KW-1185">Reference proteome</keyword>
<accession>A0AA38U5C0</accession>
<evidence type="ECO:0000313" key="1">
    <source>
        <dbReference type="EMBL" id="KAJ3832662.1"/>
    </source>
</evidence>
<protein>
    <submittedName>
        <fullName evidence="1">Uncharacterized protein</fullName>
    </submittedName>
</protein>
<dbReference type="EMBL" id="MU806889">
    <property type="protein sequence ID" value="KAJ3832662.1"/>
    <property type="molecule type" value="Genomic_DNA"/>
</dbReference>
<proteinExistence type="predicted"/>
<organism evidence="1 2">
    <name type="scientific">Lentinula raphanica</name>
    <dbReference type="NCBI Taxonomy" id="153919"/>
    <lineage>
        <taxon>Eukaryota</taxon>
        <taxon>Fungi</taxon>
        <taxon>Dikarya</taxon>
        <taxon>Basidiomycota</taxon>
        <taxon>Agaricomycotina</taxon>
        <taxon>Agaricomycetes</taxon>
        <taxon>Agaricomycetidae</taxon>
        <taxon>Agaricales</taxon>
        <taxon>Marasmiineae</taxon>
        <taxon>Omphalotaceae</taxon>
        <taxon>Lentinula</taxon>
    </lineage>
</organism>
<sequence length="364" mass="42144">LQYQLNLWHTKKASFIDLSVHEDLNIPKFHSLQHYVEMIRFFGCTDNYNTEMFERLHIDFAKKGWRASNKRDEFPQMTKWLARQENVQSFNKELSWILERQRFQNSSLNSTTSSFPMDSSEASNIRLFLPKEPTAPNKTLSSIELGHRVPFFSSNLKRYLAMLKPGSNRRDVEDSLYKQLPFNHLDVYYSFKFSPETLDEDSTLMDVVKASPLKGGRFDTVVVLTGDSAEATSFSGTRIGRVKILFRLPSQLSLIGSHKGPSPTWWPSTVLAYIEWYSPPTQTLVDQSTHNMACVHKLPLIDGIVPWSIIPLSNIRQSCMLIPRHDRNSSKHTIWTSSNVLDHATHFLVNNWSSLYTYKTLYRE</sequence>
<name>A0AA38U5C0_9AGAR</name>